<comment type="caution">
    <text evidence="1">The sequence shown here is derived from an EMBL/GenBank/DDBJ whole genome shotgun (WGS) entry which is preliminary data.</text>
</comment>
<dbReference type="InterPro" id="IPR023214">
    <property type="entry name" value="HAD_sf"/>
</dbReference>
<dbReference type="SFLD" id="SFLDG01135">
    <property type="entry name" value="C1.5.6:_HAD__Beta-PGM__Phospha"/>
    <property type="match status" value="1"/>
</dbReference>
<reference evidence="1" key="2">
    <citation type="submission" date="2021-04" db="EMBL/GenBank/DDBJ databases">
        <authorList>
            <person name="Gilroy R."/>
        </authorList>
    </citation>
    <scope>NUCLEOTIDE SEQUENCE</scope>
    <source>
        <strain evidence="1">CHK178-16964</strain>
    </source>
</reference>
<dbReference type="EMBL" id="DWZA01000091">
    <property type="protein sequence ID" value="HJA71939.1"/>
    <property type="molecule type" value="Genomic_DNA"/>
</dbReference>
<dbReference type="Proteomes" id="UP000823900">
    <property type="component" value="Unassembled WGS sequence"/>
</dbReference>
<dbReference type="NCBIfam" id="TIGR01549">
    <property type="entry name" value="HAD-SF-IA-v1"/>
    <property type="match status" value="1"/>
</dbReference>
<dbReference type="InterPro" id="IPR023198">
    <property type="entry name" value="PGP-like_dom2"/>
</dbReference>
<dbReference type="Gene3D" id="1.10.150.240">
    <property type="entry name" value="Putative phosphatase, domain 2"/>
    <property type="match status" value="1"/>
</dbReference>
<dbReference type="SUPFAM" id="SSF56784">
    <property type="entry name" value="HAD-like"/>
    <property type="match status" value="1"/>
</dbReference>
<dbReference type="GO" id="GO:0016791">
    <property type="term" value="F:phosphatase activity"/>
    <property type="evidence" value="ECO:0007669"/>
    <property type="project" value="TreeGrafter"/>
</dbReference>
<dbReference type="PANTHER" id="PTHR18901:SF38">
    <property type="entry name" value="PSEUDOURIDINE-5'-PHOSPHATASE"/>
    <property type="match status" value="1"/>
</dbReference>
<evidence type="ECO:0000313" key="1">
    <source>
        <dbReference type="EMBL" id="HJA71939.1"/>
    </source>
</evidence>
<accession>A0A9D2HK61</accession>
<gene>
    <name evidence="1" type="ORF">IAA07_10280</name>
</gene>
<dbReference type="SFLD" id="SFLDG01129">
    <property type="entry name" value="C1.5:_HAD__Beta-PGM__Phosphata"/>
    <property type="match status" value="1"/>
</dbReference>
<organism evidence="1 2">
    <name type="scientific">Candidatus Lachnoclostridium stercoravium</name>
    <dbReference type="NCBI Taxonomy" id="2838633"/>
    <lineage>
        <taxon>Bacteria</taxon>
        <taxon>Bacillati</taxon>
        <taxon>Bacillota</taxon>
        <taxon>Clostridia</taxon>
        <taxon>Lachnospirales</taxon>
        <taxon>Lachnospiraceae</taxon>
    </lineage>
</organism>
<sequence length="225" mass="26096">MIKAVIFDMDGVLIDSEPMYLKIEWEFAKTKNPDVKYEELFPMVGATKQDAWTVMERAIHNGQTWQELRMEFKSKVDLFTNTDYTKVFRSEAREILKWLEERGYKMAVASSTQLEVVERVMRDNQIDRYFEAMVSGDQFTMSKPDPEIYHYTAAKLGVKEEECLVVEDSNVGILAAHRAGMKVAALYDSRFLFDQHLADYHIRDLRETADILTKLNDSAERKGGI</sequence>
<dbReference type="NCBIfam" id="TIGR01509">
    <property type="entry name" value="HAD-SF-IA-v3"/>
    <property type="match status" value="1"/>
</dbReference>
<dbReference type="InterPro" id="IPR036412">
    <property type="entry name" value="HAD-like_sf"/>
</dbReference>
<dbReference type="InterPro" id="IPR006439">
    <property type="entry name" value="HAD-SF_hydro_IA"/>
</dbReference>
<dbReference type="InterPro" id="IPR041492">
    <property type="entry name" value="HAD_2"/>
</dbReference>
<protein>
    <submittedName>
        <fullName evidence="1">HAD family phosphatase</fullName>
    </submittedName>
</protein>
<dbReference type="Gene3D" id="3.40.50.1000">
    <property type="entry name" value="HAD superfamily/HAD-like"/>
    <property type="match status" value="1"/>
</dbReference>
<reference evidence="1" key="1">
    <citation type="journal article" date="2021" name="PeerJ">
        <title>Extensive microbial diversity within the chicken gut microbiome revealed by metagenomics and culture.</title>
        <authorList>
            <person name="Gilroy R."/>
            <person name="Ravi A."/>
            <person name="Getino M."/>
            <person name="Pursley I."/>
            <person name="Horton D.L."/>
            <person name="Alikhan N.F."/>
            <person name="Baker D."/>
            <person name="Gharbi K."/>
            <person name="Hall N."/>
            <person name="Watson M."/>
            <person name="Adriaenssens E.M."/>
            <person name="Foster-Nyarko E."/>
            <person name="Jarju S."/>
            <person name="Secka A."/>
            <person name="Antonio M."/>
            <person name="Oren A."/>
            <person name="Chaudhuri R.R."/>
            <person name="La Ragione R."/>
            <person name="Hildebrand F."/>
            <person name="Pallen M.J."/>
        </authorList>
    </citation>
    <scope>NUCLEOTIDE SEQUENCE</scope>
    <source>
        <strain evidence="1">CHK178-16964</strain>
    </source>
</reference>
<dbReference type="PRINTS" id="PR00413">
    <property type="entry name" value="HADHALOGNASE"/>
</dbReference>
<proteinExistence type="predicted"/>
<name>A0A9D2HK61_9FIRM</name>
<dbReference type="AlphaFoldDB" id="A0A9D2HK61"/>
<dbReference type="SFLD" id="SFLDS00003">
    <property type="entry name" value="Haloacid_Dehalogenase"/>
    <property type="match status" value="1"/>
</dbReference>
<dbReference type="PANTHER" id="PTHR18901">
    <property type="entry name" value="2-DEOXYGLUCOSE-6-PHOSPHATE PHOSPHATASE 2"/>
    <property type="match status" value="1"/>
</dbReference>
<dbReference type="Pfam" id="PF13419">
    <property type="entry name" value="HAD_2"/>
    <property type="match status" value="1"/>
</dbReference>
<evidence type="ECO:0000313" key="2">
    <source>
        <dbReference type="Proteomes" id="UP000823900"/>
    </source>
</evidence>